<sequence>MALTCFVEETKKPKCFLTGTIKDSTTGDGGMWSKRSKVMVEWKMWLH</sequence>
<dbReference type="AlphaFoldDB" id="A0A9K3H4E9"/>
<dbReference type="EMBL" id="MNCJ02000330">
    <property type="protein sequence ID" value="KAF5764424.1"/>
    <property type="molecule type" value="Genomic_DNA"/>
</dbReference>
<gene>
    <name evidence="1" type="ORF">HanXRQr2_Chr15g0691891</name>
</gene>
<accession>A0A9K3H4E9</accession>
<dbReference type="Gramene" id="mRNA:HanXRQr2_Chr15g0691891">
    <property type="protein sequence ID" value="mRNA:HanXRQr2_Chr15g0691891"/>
    <property type="gene ID" value="HanXRQr2_Chr15g0691891"/>
</dbReference>
<name>A0A9K3H4E9_HELAN</name>
<reference evidence="1" key="2">
    <citation type="submission" date="2020-06" db="EMBL/GenBank/DDBJ databases">
        <title>Helianthus annuus Genome sequencing and assembly Release 2.</title>
        <authorList>
            <person name="Gouzy J."/>
            <person name="Langlade N."/>
            <person name="Munos S."/>
        </authorList>
    </citation>
    <scope>NUCLEOTIDE SEQUENCE</scope>
    <source>
        <tissue evidence="1">Leaves</tissue>
    </source>
</reference>
<dbReference type="Proteomes" id="UP000215914">
    <property type="component" value="Unassembled WGS sequence"/>
</dbReference>
<proteinExistence type="predicted"/>
<reference evidence="1" key="1">
    <citation type="journal article" date="2017" name="Nature">
        <title>The sunflower genome provides insights into oil metabolism, flowering and Asterid evolution.</title>
        <authorList>
            <person name="Badouin H."/>
            <person name="Gouzy J."/>
            <person name="Grassa C.J."/>
            <person name="Murat F."/>
            <person name="Staton S.E."/>
            <person name="Cottret L."/>
            <person name="Lelandais-Briere C."/>
            <person name="Owens G.L."/>
            <person name="Carrere S."/>
            <person name="Mayjonade B."/>
            <person name="Legrand L."/>
            <person name="Gill N."/>
            <person name="Kane N.C."/>
            <person name="Bowers J.E."/>
            <person name="Hubner S."/>
            <person name="Bellec A."/>
            <person name="Berard A."/>
            <person name="Berges H."/>
            <person name="Blanchet N."/>
            <person name="Boniface M.C."/>
            <person name="Brunel D."/>
            <person name="Catrice O."/>
            <person name="Chaidir N."/>
            <person name="Claudel C."/>
            <person name="Donnadieu C."/>
            <person name="Faraut T."/>
            <person name="Fievet G."/>
            <person name="Helmstetter N."/>
            <person name="King M."/>
            <person name="Knapp S.J."/>
            <person name="Lai Z."/>
            <person name="Le Paslier M.C."/>
            <person name="Lippi Y."/>
            <person name="Lorenzon L."/>
            <person name="Mandel J.R."/>
            <person name="Marage G."/>
            <person name="Marchand G."/>
            <person name="Marquand E."/>
            <person name="Bret-Mestries E."/>
            <person name="Morien E."/>
            <person name="Nambeesan S."/>
            <person name="Nguyen T."/>
            <person name="Pegot-Espagnet P."/>
            <person name="Pouilly N."/>
            <person name="Raftis F."/>
            <person name="Sallet E."/>
            <person name="Schiex T."/>
            <person name="Thomas J."/>
            <person name="Vandecasteele C."/>
            <person name="Vares D."/>
            <person name="Vear F."/>
            <person name="Vautrin S."/>
            <person name="Crespi M."/>
            <person name="Mangin B."/>
            <person name="Burke J.M."/>
            <person name="Salse J."/>
            <person name="Munos S."/>
            <person name="Vincourt P."/>
            <person name="Rieseberg L.H."/>
            <person name="Langlade N.B."/>
        </authorList>
    </citation>
    <scope>NUCLEOTIDE SEQUENCE</scope>
    <source>
        <tissue evidence="1">Leaves</tissue>
    </source>
</reference>
<evidence type="ECO:0000313" key="1">
    <source>
        <dbReference type="EMBL" id="KAF5764424.1"/>
    </source>
</evidence>
<keyword evidence="2" id="KW-1185">Reference proteome</keyword>
<comment type="caution">
    <text evidence="1">The sequence shown here is derived from an EMBL/GenBank/DDBJ whole genome shotgun (WGS) entry which is preliminary data.</text>
</comment>
<protein>
    <submittedName>
        <fullName evidence="1">Uncharacterized protein</fullName>
    </submittedName>
</protein>
<evidence type="ECO:0000313" key="2">
    <source>
        <dbReference type="Proteomes" id="UP000215914"/>
    </source>
</evidence>
<organism evidence="1 2">
    <name type="scientific">Helianthus annuus</name>
    <name type="common">Common sunflower</name>
    <dbReference type="NCBI Taxonomy" id="4232"/>
    <lineage>
        <taxon>Eukaryota</taxon>
        <taxon>Viridiplantae</taxon>
        <taxon>Streptophyta</taxon>
        <taxon>Embryophyta</taxon>
        <taxon>Tracheophyta</taxon>
        <taxon>Spermatophyta</taxon>
        <taxon>Magnoliopsida</taxon>
        <taxon>eudicotyledons</taxon>
        <taxon>Gunneridae</taxon>
        <taxon>Pentapetalae</taxon>
        <taxon>asterids</taxon>
        <taxon>campanulids</taxon>
        <taxon>Asterales</taxon>
        <taxon>Asteraceae</taxon>
        <taxon>Asteroideae</taxon>
        <taxon>Heliantheae alliance</taxon>
        <taxon>Heliantheae</taxon>
        <taxon>Helianthus</taxon>
    </lineage>
</organism>